<proteinExistence type="predicted"/>
<accession>A0A9D4GHK4</accession>
<evidence type="ECO:0000313" key="1">
    <source>
        <dbReference type="EMBL" id="KAH3817225.1"/>
    </source>
</evidence>
<dbReference type="EMBL" id="JAIWYP010000005">
    <property type="protein sequence ID" value="KAH3817225.1"/>
    <property type="molecule type" value="Genomic_DNA"/>
</dbReference>
<keyword evidence="2" id="KW-1185">Reference proteome</keyword>
<name>A0A9D4GHK4_DREPO</name>
<dbReference type="AlphaFoldDB" id="A0A9D4GHK4"/>
<sequence length="212" mass="24884">MQQLEVAHHFCFKRAQGLPHLTRSDMVLGLAGMTSIVAIIDLHKLAFLDSLCHAPSDEPCHMLFILRLCKFDLCENRKISFIPEIVKILQTYHLEDYFASFKTNSLFPSIEKWKSVCKKAVRQNETSQWRMRLEQHKEFSLFKEVHNNLEPDTIWRVSKIRQDSLSLMKLLVYVAKILLYNPFYAQSAHTSTCTSKWYTHFLSAPLKTRRHI</sequence>
<comment type="caution">
    <text evidence="1">The sequence shown here is derived from an EMBL/GenBank/DDBJ whole genome shotgun (WGS) entry which is preliminary data.</text>
</comment>
<organism evidence="1 2">
    <name type="scientific">Dreissena polymorpha</name>
    <name type="common">Zebra mussel</name>
    <name type="synonym">Mytilus polymorpha</name>
    <dbReference type="NCBI Taxonomy" id="45954"/>
    <lineage>
        <taxon>Eukaryota</taxon>
        <taxon>Metazoa</taxon>
        <taxon>Spiralia</taxon>
        <taxon>Lophotrochozoa</taxon>
        <taxon>Mollusca</taxon>
        <taxon>Bivalvia</taxon>
        <taxon>Autobranchia</taxon>
        <taxon>Heteroconchia</taxon>
        <taxon>Euheterodonta</taxon>
        <taxon>Imparidentia</taxon>
        <taxon>Neoheterodontei</taxon>
        <taxon>Myida</taxon>
        <taxon>Dreissenoidea</taxon>
        <taxon>Dreissenidae</taxon>
        <taxon>Dreissena</taxon>
    </lineage>
</organism>
<evidence type="ECO:0000313" key="2">
    <source>
        <dbReference type="Proteomes" id="UP000828390"/>
    </source>
</evidence>
<gene>
    <name evidence="1" type="ORF">DPMN_118757</name>
</gene>
<dbReference type="Proteomes" id="UP000828390">
    <property type="component" value="Unassembled WGS sequence"/>
</dbReference>
<reference evidence="1" key="2">
    <citation type="submission" date="2020-11" db="EMBL/GenBank/DDBJ databases">
        <authorList>
            <person name="McCartney M.A."/>
            <person name="Auch B."/>
            <person name="Kono T."/>
            <person name="Mallez S."/>
            <person name="Becker A."/>
            <person name="Gohl D.M."/>
            <person name="Silverstein K.A.T."/>
            <person name="Koren S."/>
            <person name="Bechman K.B."/>
            <person name="Herman A."/>
            <person name="Abrahante J.E."/>
            <person name="Garbe J."/>
        </authorList>
    </citation>
    <scope>NUCLEOTIDE SEQUENCE</scope>
    <source>
        <strain evidence="1">Duluth1</strain>
        <tissue evidence="1">Whole animal</tissue>
    </source>
</reference>
<reference evidence="1" key="1">
    <citation type="journal article" date="2019" name="bioRxiv">
        <title>The Genome of the Zebra Mussel, Dreissena polymorpha: A Resource for Invasive Species Research.</title>
        <authorList>
            <person name="McCartney M.A."/>
            <person name="Auch B."/>
            <person name="Kono T."/>
            <person name="Mallez S."/>
            <person name="Zhang Y."/>
            <person name="Obille A."/>
            <person name="Becker A."/>
            <person name="Abrahante J.E."/>
            <person name="Garbe J."/>
            <person name="Badalamenti J.P."/>
            <person name="Herman A."/>
            <person name="Mangelson H."/>
            <person name="Liachko I."/>
            <person name="Sullivan S."/>
            <person name="Sone E.D."/>
            <person name="Koren S."/>
            <person name="Silverstein K.A.T."/>
            <person name="Beckman K.B."/>
            <person name="Gohl D.M."/>
        </authorList>
    </citation>
    <scope>NUCLEOTIDE SEQUENCE</scope>
    <source>
        <strain evidence="1">Duluth1</strain>
        <tissue evidence="1">Whole animal</tissue>
    </source>
</reference>
<protein>
    <submittedName>
        <fullName evidence="1">Uncharacterized protein</fullName>
    </submittedName>
</protein>